<dbReference type="InterPro" id="IPR011006">
    <property type="entry name" value="CheY-like_superfamily"/>
</dbReference>
<dbReference type="InterPro" id="IPR039420">
    <property type="entry name" value="WalR-like"/>
</dbReference>
<comment type="caution">
    <text evidence="6">The sequence shown here is derived from an EMBL/GenBank/DDBJ whole genome shotgun (WGS) entry which is preliminary data.</text>
</comment>
<feature type="DNA-binding region" description="OmpR/PhoB-type" evidence="3">
    <location>
        <begin position="134"/>
        <end position="230"/>
    </location>
</feature>
<evidence type="ECO:0000313" key="7">
    <source>
        <dbReference type="Proteomes" id="UP001596353"/>
    </source>
</evidence>
<dbReference type="InterPro" id="IPR001867">
    <property type="entry name" value="OmpR/PhoB-type_DNA-bd"/>
</dbReference>
<dbReference type="InterPro" id="IPR001789">
    <property type="entry name" value="Sig_transdc_resp-reg_receiver"/>
</dbReference>
<dbReference type="Gene3D" id="1.10.10.10">
    <property type="entry name" value="Winged helix-like DNA-binding domain superfamily/Winged helix DNA-binding domain"/>
    <property type="match status" value="1"/>
</dbReference>
<keyword evidence="2" id="KW-0597">Phosphoprotein</keyword>
<dbReference type="CDD" id="cd00383">
    <property type="entry name" value="trans_reg_C"/>
    <property type="match status" value="1"/>
</dbReference>
<organism evidence="6 7">
    <name type="scientific">Sulfitobacter porphyrae</name>
    <dbReference type="NCBI Taxonomy" id="1246864"/>
    <lineage>
        <taxon>Bacteria</taxon>
        <taxon>Pseudomonadati</taxon>
        <taxon>Pseudomonadota</taxon>
        <taxon>Alphaproteobacteria</taxon>
        <taxon>Rhodobacterales</taxon>
        <taxon>Roseobacteraceae</taxon>
        <taxon>Sulfitobacter</taxon>
    </lineage>
</organism>
<sequence>MKLACGKISAVRITLIEDNGSLAKGIGYRLEDAGHAVDHLADGAEAETYLQADGADLVILDINLPGVDGLTLLRQMRQRGDTRPVILLTARAETEDRVLGLDAGADDYLIKPFDMAELEARVRALLRRRAIPQQQREAVGALQYDVAGRQLFDGETEIDLPRREMSMFECLYAANGRLVTKSTLLDHAYGVGTDVADTVVEVYVSRLRRRLSPHGIQIKTQRGLGYQLLTGQAE</sequence>
<dbReference type="Pfam" id="PF00486">
    <property type="entry name" value="Trans_reg_C"/>
    <property type="match status" value="1"/>
</dbReference>
<evidence type="ECO:0000259" key="4">
    <source>
        <dbReference type="PROSITE" id="PS50110"/>
    </source>
</evidence>
<evidence type="ECO:0000313" key="6">
    <source>
        <dbReference type="EMBL" id="MFC6760749.1"/>
    </source>
</evidence>
<evidence type="ECO:0000256" key="1">
    <source>
        <dbReference type="ARBA" id="ARBA00023125"/>
    </source>
</evidence>
<dbReference type="PROSITE" id="PS50110">
    <property type="entry name" value="RESPONSE_REGULATORY"/>
    <property type="match status" value="1"/>
</dbReference>
<feature type="domain" description="OmpR/PhoB-type" evidence="5">
    <location>
        <begin position="134"/>
        <end position="230"/>
    </location>
</feature>
<protein>
    <submittedName>
        <fullName evidence="6">Response regulator transcription factor</fullName>
    </submittedName>
</protein>
<dbReference type="PROSITE" id="PS51755">
    <property type="entry name" value="OMPR_PHOB"/>
    <property type="match status" value="1"/>
</dbReference>
<evidence type="ECO:0000259" key="5">
    <source>
        <dbReference type="PROSITE" id="PS51755"/>
    </source>
</evidence>
<proteinExistence type="predicted"/>
<dbReference type="PANTHER" id="PTHR48111">
    <property type="entry name" value="REGULATOR OF RPOS"/>
    <property type="match status" value="1"/>
</dbReference>
<dbReference type="Gene3D" id="6.10.250.690">
    <property type="match status" value="1"/>
</dbReference>
<dbReference type="PANTHER" id="PTHR48111:SF36">
    <property type="entry name" value="TRANSCRIPTIONAL REGULATORY PROTEIN CUTR"/>
    <property type="match status" value="1"/>
</dbReference>
<name>A0ABW2B581_9RHOB</name>
<dbReference type="SMART" id="SM00448">
    <property type="entry name" value="REC"/>
    <property type="match status" value="1"/>
</dbReference>
<dbReference type="Pfam" id="PF00072">
    <property type="entry name" value="Response_reg"/>
    <property type="match status" value="1"/>
</dbReference>
<reference evidence="7" key="1">
    <citation type="journal article" date="2019" name="Int. J. Syst. Evol. Microbiol.">
        <title>The Global Catalogue of Microorganisms (GCM) 10K type strain sequencing project: providing services to taxonomists for standard genome sequencing and annotation.</title>
        <authorList>
            <consortium name="The Broad Institute Genomics Platform"/>
            <consortium name="The Broad Institute Genome Sequencing Center for Infectious Disease"/>
            <person name="Wu L."/>
            <person name="Ma J."/>
        </authorList>
    </citation>
    <scope>NUCLEOTIDE SEQUENCE [LARGE SCALE GENOMIC DNA]</scope>
    <source>
        <strain evidence="7">CCUG 66188</strain>
    </source>
</reference>
<dbReference type="Proteomes" id="UP001596353">
    <property type="component" value="Unassembled WGS sequence"/>
</dbReference>
<dbReference type="SMART" id="SM00862">
    <property type="entry name" value="Trans_reg_C"/>
    <property type="match status" value="1"/>
</dbReference>
<dbReference type="SUPFAM" id="SSF52172">
    <property type="entry name" value="CheY-like"/>
    <property type="match status" value="1"/>
</dbReference>
<dbReference type="EMBL" id="JBHSWG010000001">
    <property type="protein sequence ID" value="MFC6760749.1"/>
    <property type="molecule type" value="Genomic_DNA"/>
</dbReference>
<accession>A0ABW2B581</accession>
<keyword evidence="7" id="KW-1185">Reference proteome</keyword>
<keyword evidence="1 3" id="KW-0238">DNA-binding</keyword>
<evidence type="ECO:0000256" key="2">
    <source>
        <dbReference type="PROSITE-ProRule" id="PRU00169"/>
    </source>
</evidence>
<feature type="domain" description="Response regulatory" evidence="4">
    <location>
        <begin position="12"/>
        <end position="126"/>
    </location>
</feature>
<dbReference type="Gene3D" id="3.40.50.2300">
    <property type="match status" value="1"/>
</dbReference>
<evidence type="ECO:0000256" key="3">
    <source>
        <dbReference type="PROSITE-ProRule" id="PRU01091"/>
    </source>
</evidence>
<dbReference type="InterPro" id="IPR036388">
    <property type="entry name" value="WH-like_DNA-bd_sf"/>
</dbReference>
<feature type="modified residue" description="4-aspartylphosphate" evidence="2">
    <location>
        <position position="61"/>
    </location>
</feature>
<gene>
    <name evidence="6" type="ORF">ACFQFQ_16615</name>
</gene>